<dbReference type="SUPFAM" id="SSF51556">
    <property type="entry name" value="Metallo-dependent hydrolases"/>
    <property type="match status" value="1"/>
</dbReference>
<accession>A0A7W3ITS1</accession>
<dbReference type="Pfam" id="PF01979">
    <property type="entry name" value="Amidohydro_1"/>
    <property type="match status" value="1"/>
</dbReference>
<dbReference type="CDD" id="cd01299">
    <property type="entry name" value="Met_dep_hydrolase_A"/>
    <property type="match status" value="1"/>
</dbReference>
<proteinExistence type="predicted"/>
<evidence type="ECO:0000259" key="1">
    <source>
        <dbReference type="Pfam" id="PF01979"/>
    </source>
</evidence>
<dbReference type="InterPro" id="IPR011059">
    <property type="entry name" value="Metal-dep_hydrolase_composite"/>
</dbReference>
<gene>
    <name evidence="2" type="ORF">FHX74_002727</name>
</gene>
<dbReference type="PANTHER" id="PTHR43135:SF3">
    <property type="entry name" value="ALPHA-D-RIBOSE 1-METHYLPHOSPHONATE 5-TRIPHOSPHATE DIPHOSPHATASE"/>
    <property type="match status" value="1"/>
</dbReference>
<dbReference type="Gene3D" id="2.30.40.10">
    <property type="entry name" value="Urease, subunit C, domain 1"/>
    <property type="match status" value="1"/>
</dbReference>
<dbReference type="Proteomes" id="UP000523079">
    <property type="component" value="Unassembled WGS sequence"/>
</dbReference>
<dbReference type="SUPFAM" id="SSF51338">
    <property type="entry name" value="Composite domain of metallo-dependent hydrolases"/>
    <property type="match status" value="1"/>
</dbReference>
<dbReference type="InterPro" id="IPR006680">
    <property type="entry name" value="Amidohydro-rel"/>
</dbReference>
<dbReference type="InterPro" id="IPR057744">
    <property type="entry name" value="OTAase-like"/>
</dbReference>
<comment type="caution">
    <text evidence="2">The sequence shown here is derived from an EMBL/GenBank/DDBJ whole genome shotgun (WGS) entry which is preliminary data.</text>
</comment>
<dbReference type="InterPro" id="IPR032466">
    <property type="entry name" value="Metal_Hydrolase"/>
</dbReference>
<keyword evidence="2" id="KW-0378">Hydrolase</keyword>
<evidence type="ECO:0000313" key="2">
    <source>
        <dbReference type="EMBL" id="MBA8795099.1"/>
    </source>
</evidence>
<feature type="domain" description="Amidohydrolase-related" evidence="1">
    <location>
        <begin position="55"/>
        <end position="390"/>
    </location>
</feature>
<dbReference type="Gene3D" id="3.20.20.140">
    <property type="entry name" value="Metal-dependent hydrolases"/>
    <property type="match status" value="1"/>
</dbReference>
<name>A0A7W3ITS1_9ACTN</name>
<evidence type="ECO:0000313" key="3">
    <source>
        <dbReference type="Proteomes" id="UP000523079"/>
    </source>
</evidence>
<protein>
    <submittedName>
        <fullName evidence="2">Imidazolonepropionase-like amidohydrolase</fullName>
    </submittedName>
</protein>
<dbReference type="AlphaFoldDB" id="A0A7W3ITS1"/>
<dbReference type="EMBL" id="JACGWT010000004">
    <property type="protein sequence ID" value="MBA8795099.1"/>
    <property type="molecule type" value="Genomic_DNA"/>
</dbReference>
<sequence>MTEPLDLVIDFDRLHPGDGPAREAGRLLVGGGRVVDVVGRDATVPDGVRVVAGRTVVPGLINAHVHLESDAGPDAVAAVAGTSVPRRAVAAAARAEASLRAGVTAVRDLGSSERIAVEVGRAIADGVVSGPTVVAAGRAICMTGGHGWFIGRQANGPWDVRTAVREQLADGAGCIKFIATGGVLTPGAIPGRDQLTAEELTAGVDEAHRHGLRAAAHAIGTTGIHNAVRAGIDSIEHGHLIDATGIGLMLEHGTALVPTLAALWNIVEAGEEGGMPASVLGKARAIAETARDNLQAAVDAGVRVVAGSDAGTPYNPHHRFDHELDLLQSLLGFGPEAALRAATADAADLLGLESGRLRPGAPADLLVLDHDLADPGALRDPRVVVKAGVVVGTSR</sequence>
<keyword evidence="3" id="KW-1185">Reference proteome</keyword>
<dbReference type="RefSeq" id="WP_182560697.1">
    <property type="nucleotide sequence ID" value="NZ_JACGWT010000004.1"/>
</dbReference>
<organism evidence="2 3">
    <name type="scientific">Microlunatus kandeliicorticis</name>
    <dbReference type="NCBI Taxonomy" id="1759536"/>
    <lineage>
        <taxon>Bacteria</taxon>
        <taxon>Bacillati</taxon>
        <taxon>Actinomycetota</taxon>
        <taxon>Actinomycetes</taxon>
        <taxon>Propionibacteriales</taxon>
        <taxon>Propionibacteriaceae</taxon>
        <taxon>Microlunatus</taxon>
    </lineage>
</organism>
<reference evidence="2 3" key="1">
    <citation type="submission" date="2020-07" db="EMBL/GenBank/DDBJ databases">
        <title>Sequencing the genomes of 1000 actinobacteria strains.</title>
        <authorList>
            <person name="Klenk H.-P."/>
        </authorList>
    </citation>
    <scope>NUCLEOTIDE SEQUENCE [LARGE SCALE GENOMIC DNA]</scope>
    <source>
        <strain evidence="2 3">DSM 100723</strain>
    </source>
</reference>
<dbReference type="InterPro" id="IPR051781">
    <property type="entry name" value="Metallo-dep_Hydrolase"/>
</dbReference>
<dbReference type="PANTHER" id="PTHR43135">
    <property type="entry name" value="ALPHA-D-RIBOSE 1-METHYLPHOSPHONATE 5-TRIPHOSPHATE DIPHOSPHATASE"/>
    <property type="match status" value="1"/>
</dbReference>
<dbReference type="GO" id="GO:0016810">
    <property type="term" value="F:hydrolase activity, acting on carbon-nitrogen (but not peptide) bonds"/>
    <property type="evidence" value="ECO:0007669"/>
    <property type="project" value="InterPro"/>
</dbReference>